<organism evidence="1">
    <name type="scientific">Solanum lycopersicum</name>
    <name type="common">Tomato</name>
    <name type="synonym">Lycopersicon esculentum</name>
    <dbReference type="NCBI Taxonomy" id="4081"/>
    <lineage>
        <taxon>Eukaryota</taxon>
        <taxon>Viridiplantae</taxon>
        <taxon>Streptophyta</taxon>
        <taxon>Embryophyta</taxon>
        <taxon>Tracheophyta</taxon>
        <taxon>Spermatophyta</taxon>
        <taxon>Magnoliopsida</taxon>
        <taxon>eudicotyledons</taxon>
        <taxon>Gunneridae</taxon>
        <taxon>Pentapetalae</taxon>
        <taxon>asterids</taxon>
        <taxon>lamiids</taxon>
        <taxon>Solanales</taxon>
        <taxon>Solanaceae</taxon>
        <taxon>Solanoideae</taxon>
        <taxon>Solaneae</taxon>
        <taxon>Solanum</taxon>
        <taxon>Solanum subgen. Lycopersicon</taxon>
    </lineage>
</organism>
<dbReference type="Proteomes" id="UP000004994">
    <property type="component" value="Chromosome 1"/>
</dbReference>
<dbReference type="PaxDb" id="4081-Solyc01g108590.1.1"/>
<evidence type="ECO:0000313" key="2">
    <source>
        <dbReference type="Proteomes" id="UP000004994"/>
    </source>
</evidence>
<dbReference type="InParanoid" id="K4B374"/>
<dbReference type="Gramene" id="Solyc01g108590.1.1">
    <property type="protein sequence ID" value="Solyc01g108590.1.1"/>
    <property type="gene ID" value="Solyc01g108590.1"/>
</dbReference>
<reference evidence="1" key="2">
    <citation type="submission" date="2015-06" db="UniProtKB">
        <authorList>
            <consortium name="EnsemblPlants"/>
        </authorList>
    </citation>
    <scope>IDENTIFICATION</scope>
    <source>
        <strain evidence="1">cv. Heinz 1706</strain>
    </source>
</reference>
<protein>
    <submittedName>
        <fullName evidence="1">Uncharacterized protein</fullName>
    </submittedName>
</protein>
<proteinExistence type="predicted"/>
<keyword evidence="2" id="KW-1185">Reference proteome</keyword>
<sequence length="37" mass="4364">MAILLYSSQLDSVLDQFGYIIENYQFKIFVKHIKKLG</sequence>
<dbReference type="HOGENOM" id="CLU_3352032_0_0_1"/>
<dbReference type="EnsemblPlants" id="Solyc01g108590.1.1">
    <property type="protein sequence ID" value="Solyc01g108590.1.1"/>
    <property type="gene ID" value="Solyc01g108590.1"/>
</dbReference>
<name>K4B374_SOLLC</name>
<accession>K4B374</accession>
<evidence type="ECO:0000313" key="1">
    <source>
        <dbReference type="EnsemblPlants" id="Solyc01g108590.1.1"/>
    </source>
</evidence>
<dbReference type="AlphaFoldDB" id="K4B374"/>
<reference evidence="1" key="1">
    <citation type="journal article" date="2012" name="Nature">
        <title>The tomato genome sequence provides insights into fleshy fruit evolution.</title>
        <authorList>
            <consortium name="Tomato Genome Consortium"/>
        </authorList>
    </citation>
    <scope>NUCLEOTIDE SEQUENCE [LARGE SCALE GENOMIC DNA]</scope>
    <source>
        <strain evidence="1">cv. Heinz 1706</strain>
    </source>
</reference>